<keyword evidence="11" id="KW-0808">Transferase</keyword>
<evidence type="ECO:0000256" key="4">
    <source>
        <dbReference type="ARBA" id="ARBA00005893"/>
    </source>
</evidence>
<dbReference type="PANTHER" id="PTHR21485">
    <property type="entry name" value="HAD SUPERFAMILY MEMBERS CMAS AND KDSC"/>
    <property type="match status" value="1"/>
</dbReference>
<dbReference type="SUPFAM" id="SSF53448">
    <property type="entry name" value="Nucleotide-diphospho-sugar transferases"/>
    <property type="match status" value="1"/>
</dbReference>
<dbReference type="UniPathway" id="UPA00628"/>
<evidence type="ECO:0000256" key="7">
    <source>
        <dbReference type="ARBA" id="ARBA00012491"/>
    </source>
</evidence>
<evidence type="ECO:0000256" key="1">
    <source>
        <dbReference type="ARBA" id="ARBA00001862"/>
    </source>
</evidence>
<dbReference type="OrthoDB" id="9805604at2"/>
<dbReference type="GO" id="GO:0046872">
    <property type="term" value="F:metal ion binding"/>
    <property type="evidence" value="ECO:0007669"/>
    <property type="project" value="UniProtKB-KW"/>
</dbReference>
<keyword evidence="10" id="KW-0460">Magnesium</keyword>
<dbReference type="EC" id="2.7.7.43" evidence="7"/>
<protein>
    <recommendedName>
        <fullName evidence="7">N-acylneuraminate cytidylyltransferase</fullName>
        <ecNumber evidence="7">2.7.7.43</ecNumber>
    </recommendedName>
</protein>
<dbReference type="AlphaFoldDB" id="A0A4P6EB96"/>
<reference evidence="11 12" key="1">
    <citation type="submission" date="2019-01" db="EMBL/GenBank/DDBJ databases">
        <title>Genome sequencing of strain DFW100M-13.</title>
        <authorList>
            <person name="Heo J."/>
            <person name="Kim S.-J."/>
            <person name="Kim J.-S."/>
            <person name="Hong S.-B."/>
            <person name="Kwon S.-W."/>
        </authorList>
    </citation>
    <scope>NUCLEOTIDE SEQUENCE [LARGE SCALE GENOMIC DNA]</scope>
    <source>
        <strain evidence="11 12">DFW100M-13</strain>
    </source>
</reference>
<dbReference type="InterPro" id="IPR010023">
    <property type="entry name" value="KdsC_fam"/>
</dbReference>
<dbReference type="InterPro" id="IPR003329">
    <property type="entry name" value="Cytidylyl_trans"/>
</dbReference>
<dbReference type="InterPro" id="IPR029044">
    <property type="entry name" value="Nucleotide-diphossugar_trans"/>
</dbReference>
<evidence type="ECO:0000256" key="8">
    <source>
        <dbReference type="ARBA" id="ARBA00022723"/>
    </source>
</evidence>
<dbReference type="PANTHER" id="PTHR21485:SF3">
    <property type="entry name" value="N-ACYLNEURAMINATE CYTIDYLYLTRANSFERASE"/>
    <property type="match status" value="1"/>
</dbReference>
<evidence type="ECO:0000313" key="11">
    <source>
        <dbReference type="EMBL" id="QAY59430.1"/>
    </source>
</evidence>
<comment type="similarity">
    <text evidence="5">Belongs to the CMP-NeuNAc synthase family.</text>
</comment>
<dbReference type="EMBL" id="CP035494">
    <property type="protein sequence ID" value="QAY59430.1"/>
    <property type="molecule type" value="Genomic_DNA"/>
</dbReference>
<gene>
    <name evidence="11" type="ORF">ET475_05100</name>
</gene>
<dbReference type="Proteomes" id="UP000293995">
    <property type="component" value="Chromosome"/>
</dbReference>
<dbReference type="InterPro" id="IPR023214">
    <property type="entry name" value="HAD_sf"/>
</dbReference>
<keyword evidence="8" id="KW-0479">Metal-binding</keyword>
<evidence type="ECO:0000256" key="2">
    <source>
        <dbReference type="ARBA" id="ARBA00001946"/>
    </source>
</evidence>
<evidence type="ECO:0000256" key="10">
    <source>
        <dbReference type="ARBA" id="ARBA00022842"/>
    </source>
</evidence>
<dbReference type="Gene3D" id="3.40.50.1000">
    <property type="entry name" value="HAD superfamily/HAD-like"/>
    <property type="match status" value="1"/>
</dbReference>
<dbReference type="SUPFAM" id="SSF56784">
    <property type="entry name" value="HAD-like"/>
    <property type="match status" value="1"/>
</dbReference>
<comment type="pathway">
    <text evidence="3">Amino-sugar metabolism; N-acetylneuraminate metabolism.</text>
</comment>
<name>A0A4P6EB96_9MICO</name>
<keyword evidence="9" id="KW-0378">Hydrolase</keyword>
<comment type="catalytic activity">
    <reaction evidence="1">
        <text>an N-acylneuraminate + CTP = a CMP-N-acyl-beta-neuraminate + diphosphate</text>
        <dbReference type="Rhea" id="RHEA:11344"/>
        <dbReference type="ChEBI" id="CHEBI:33019"/>
        <dbReference type="ChEBI" id="CHEBI:37563"/>
        <dbReference type="ChEBI" id="CHEBI:60073"/>
        <dbReference type="ChEBI" id="CHEBI:68671"/>
        <dbReference type="EC" id="2.7.7.43"/>
    </reaction>
</comment>
<dbReference type="RefSeq" id="WP_129386724.1">
    <property type="nucleotide sequence ID" value="NZ_CP035494.1"/>
</dbReference>
<accession>A0A4P6EB96</accession>
<dbReference type="SFLD" id="SFLDG01136">
    <property type="entry name" value="C1.6:_Phosphoserine_Phosphatas"/>
    <property type="match status" value="1"/>
</dbReference>
<dbReference type="Gene3D" id="3.90.550.10">
    <property type="entry name" value="Spore Coat Polysaccharide Biosynthesis Protein SpsA, Chain A"/>
    <property type="match status" value="1"/>
</dbReference>
<dbReference type="Pfam" id="PF02348">
    <property type="entry name" value="CTP_transf_3"/>
    <property type="match status" value="1"/>
</dbReference>
<dbReference type="InterPro" id="IPR036412">
    <property type="entry name" value="HAD-like_sf"/>
</dbReference>
<dbReference type="Pfam" id="PF08282">
    <property type="entry name" value="Hydrolase_3"/>
    <property type="match status" value="1"/>
</dbReference>
<comment type="similarity">
    <text evidence="4">Belongs to the KdsC family.</text>
</comment>
<evidence type="ECO:0000313" key="12">
    <source>
        <dbReference type="Proteomes" id="UP000293995"/>
    </source>
</evidence>
<sequence>MSVVAAIIPARGGSKGVPGKNLRRVGGVPLITRAVRAAQAASNVDLVVVTTDDDAIATVAADAGARVIRRPAHLAGDTASSESAVLHALETLAAHGIDVGIVAFLQATSPFIPSERVQDAVAAVRAGRYDSIFSAHETYGFLWRRGDDGIAEPINHAASHRPRRQDREPHYLETGAFYVFDAAGFRTAGHRFFGRVGIVEVPERTAIEIDDVEQLARASALAPLVEEPARISARAVVTDFDGVHTDDTALVDQDGRELVRVSRSDGMGVGILRRGGIPVLILSTETNPVVAARAAKLRADVRQGVDDKASALRAWASAVGVALDDVAYLGNDINDLSAMALVGWPIAVADAHPAVRAQARVVLARPGGSGAVRELVDRLSTD</sequence>
<comment type="subunit">
    <text evidence="6">Homotetramer.</text>
</comment>
<evidence type="ECO:0000256" key="3">
    <source>
        <dbReference type="ARBA" id="ARBA00005141"/>
    </source>
</evidence>
<organism evidence="11 12">
    <name type="scientific">Microbacterium protaetiae</name>
    <dbReference type="NCBI Taxonomy" id="2509458"/>
    <lineage>
        <taxon>Bacteria</taxon>
        <taxon>Bacillati</taxon>
        <taxon>Actinomycetota</taxon>
        <taxon>Actinomycetes</taxon>
        <taxon>Micrococcales</taxon>
        <taxon>Microbacteriaceae</taxon>
        <taxon>Microbacterium</taxon>
    </lineage>
</organism>
<evidence type="ECO:0000256" key="9">
    <source>
        <dbReference type="ARBA" id="ARBA00022801"/>
    </source>
</evidence>
<dbReference type="SFLD" id="SFLDG01138">
    <property type="entry name" value="C1.6.2:_Deoxy-d-mannose-octulo"/>
    <property type="match status" value="1"/>
</dbReference>
<keyword evidence="12" id="KW-1185">Reference proteome</keyword>
<evidence type="ECO:0000256" key="5">
    <source>
        <dbReference type="ARBA" id="ARBA00010726"/>
    </source>
</evidence>
<dbReference type="InterPro" id="IPR050793">
    <property type="entry name" value="CMP-NeuNAc_synthase"/>
</dbReference>
<dbReference type="GO" id="GO:0008781">
    <property type="term" value="F:N-acylneuraminate cytidylyltransferase activity"/>
    <property type="evidence" value="ECO:0007669"/>
    <property type="project" value="UniProtKB-EC"/>
</dbReference>
<dbReference type="SFLD" id="SFLDS00003">
    <property type="entry name" value="Haloacid_Dehalogenase"/>
    <property type="match status" value="1"/>
</dbReference>
<comment type="cofactor">
    <cofactor evidence="2">
        <name>Mg(2+)</name>
        <dbReference type="ChEBI" id="CHEBI:18420"/>
    </cofactor>
</comment>
<dbReference type="GO" id="GO:0006054">
    <property type="term" value="P:N-acetylneuraminate metabolic process"/>
    <property type="evidence" value="ECO:0007669"/>
    <property type="project" value="UniProtKB-UniPathway"/>
</dbReference>
<dbReference type="GO" id="GO:0016788">
    <property type="term" value="F:hydrolase activity, acting on ester bonds"/>
    <property type="evidence" value="ECO:0007669"/>
    <property type="project" value="InterPro"/>
</dbReference>
<keyword evidence="11" id="KW-0548">Nucleotidyltransferase</keyword>
<dbReference type="CDD" id="cd02513">
    <property type="entry name" value="CMP-NeuAc_Synthase"/>
    <property type="match status" value="1"/>
</dbReference>
<proteinExistence type="inferred from homology"/>
<dbReference type="KEGG" id="mprt:ET475_05100"/>
<evidence type="ECO:0000256" key="6">
    <source>
        <dbReference type="ARBA" id="ARBA00011881"/>
    </source>
</evidence>